<dbReference type="OrthoDB" id="9762614at2"/>
<dbReference type="PANTHER" id="PTHR42899:SF1">
    <property type="entry name" value="SPERMATOGENESIS-ASSOCIATED PROTEIN 20"/>
    <property type="match status" value="1"/>
</dbReference>
<dbReference type="SUPFAM" id="SSF52833">
    <property type="entry name" value="Thioredoxin-like"/>
    <property type="match status" value="1"/>
</dbReference>
<gene>
    <name evidence="2" type="ORF">CathTA2_2248</name>
</gene>
<dbReference type="GO" id="GO:0005975">
    <property type="term" value="P:carbohydrate metabolic process"/>
    <property type="evidence" value="ECO:0007669"/>
    <property type="project" value="InterPro"/>
</dbReference>
<dbReference type="CDD" id="cd02955">
    <property type="entry name" value="SSP411"/>
    <property type="match status" value="1"/>
</dbReference>
<proteinExistence type="predicted"/>
<reference evidence="2 3" key="1">
    <citation type="journal article" date="2011" name="J. Bacteriol.">
        <title>Draft genome sequence of the thermoalkaliphilic Caldalkalibacillus thermarum strain TA2.A1.</title>
        <authorList>
            <person name="Kalamorz F."/>
            <person name="Keis S."/>
            <person name="McMillan D.G."/>
            <person name="Olsson K."/>
            <person name="Stanton J.A."/>
            <person name="Stockwell P."/>
            <person name="Black M.A."/>
            <person name="Klingeman D.M."/>
            <person name="Land M.L."/>
            <person name="Han C.S."/>
            <person name="Martin S.L."/>
            <person name="Becher S.A."/>
            <person name="Peddie C.J."/>
            <person name="Morgan H.W."/>
            <person name="Matthies D."/>
            <person name="Preiss L."/>
            <person name="Meier T."/>
            <person name="Brown S.D."/>
            <person name="Cook G.M."/>
        </authorList>
    </citation>
    <scope>NUCLEOTIDE SEQUENCE [LARGE SCALE GENOMIC DNA]</scope>
    <source>
        <strain evidence="2 3">TA2.A1</strain>
    </source>
</reference>
<dbReference type="RefSeq" id="WP_007505565.1">
    <property type="nucleotide sequence ID" value="NZ_AFCE01000153.1"/>
</dbReference>
<evidence type="ECO:0000259" key="1">
    <source>
        <dbReference type="Pfam" id="PF03190"/>
    </source>
</evidence>
<dbReference type="InterPro" id="IPR008928">
    <property type="entry name" value="6-hairpin_glycosidase_sf"/>
</dbReference>
<sequence length="715" mass="82638">MDTDQCEEAQHEYVKKDVFLLVTDSKNPKYTNRLIHEKSPYLLQHAHNPVDWYPWGEEAFEKARREDKPVFLSIGYSTCHWCHVMERESFEDEEIADILNNHFVSIKVDREERPDVDAIYMAVCQALTGHGGWPLTIVMHPDQKPFFAATYLPKEGKWGRSGLKEILQKIHHLWLHDRKKLNEAGTNIIKAIQEMKSRPKGAELTKEILHHAYAQFERTFDADYGGFGQAPKFPLPHSYLFLLRYWQMTGEPKALEMTEKSLRAMHRGGIYDHLGYGFARYSVDEKWLVPHFEKMLYDNALLAYSYTEAYQATRNPYYKQVTEEIFEYVQRVMTSPEGGFYSAEDADSEGVEGKFYVWTPEEIFEVLEETEAELFCDIYDVTEQGNFEGKNILHLIDVDLEQKAKQYGLSFAQLEQKLAAARHKLFLHREKRVHPHKDDKILTAWNGLMIAALAKASAAFGRSDYLELARRAANMIERHLTDNEGRLLARYRDGEAHYLAYIDDYAFFIWALHELYFASLDASCLQQAKSLLDQALERFWDKQNGGFFFYAKDAERLITNPKEIYDGATPSGNGVMAFNLVRHYLLSGEDVYRETAEALLQAFGQQINEYPSGHAFSLLALQLLSGNHAELVIVEGKDRHTYDKMVETVQRAYLPLAVVLYKTREQNQRLNALAPAHQDKQAVDGQTTFYHCVNFACRQPVHSIEEVKQALVNNT</sequence>
<comment type="caution">
    <text evidence="2">The sequence shown here is derived from an EMBL/GenBank/DDBJ whole genome shotgun (WGS) entry which is preliminary data.</text>
</comment>
<dbReference type="SUPFAM" id="SSF48208">
    <property type="entry name" value="Six-hairpin glycosidases"/>
    <property type="match status" value="1"/>
</dbReference>
<feature type="domain" description="Spermatogenesis-associated protein 20-like TRX" evidence="1">
    <location>
        <begin position="31"/>
        <end position="192"/>
    </location>
</feature>
<dbReference type="Pfam" id="PF03190">
    <property type="entry name" value="Thioredox_DsbH"/>
    <property type="match status" value="1"/>
</dbReference>
<dbReference type="InterPro" id="IPR004879">
    <property type="entry name" value="Ssp411-like_TRX"/>
</dbReference>
<accession>F5L8U3</accession>
<dbReference type="PANTHER" id="PTHR42899">
    <property type="entry name" value="SPERMATOGENESIS-ASSOCIATED PROTEIN 20"/>
    <property type="match status" value="1"/>
</dbReference>
<evidence type="ECO:0000313" key="3">
    <source>
        <dbReference type="Proteomes" id="UP000010716"/>
    </source>
</evidence>
<dbReference type="Gene3D" id="3.40.30.10">
    <property type="entry name" value="Glutaredoxin"/>
    <property type="match status" value="1"/>
</dbReference>
<dbReference type="AlphaFoldDB" id="F5L8U3"/>
<dbReference type="eggNOG" id="COG1331">
    <property type="taxonomic scope" value="Bacteria"/>
</dbReference>
<name>F5L8U3_CALTT</name>
<dbReference type="InterPro" id="IPR024705">
    <property type="entry name" value="Ssp411"/>
</dbReference>
<protein>
    <recommendedName>
        <fullName evidence="1">Spermatogenesis-associated protein 20-like TRX domain-containing protein</fullName>
    </recommendedName>
</protein>
<dbReference type="Proteomes" id="UP000010716">
    <property type="component" value="Unassembled WGS sequence"/>
</dbReference>
<evidence type="ECO:0000313" key="2">
    <source>
        <dbReference type="EMBL" id="EGL82225.1"/>
    </source>
</evidence>
<dbReference type="InterPro" id="IPR012341">
    <property type="entry name" value="6hp_glycosidase-like_sf"/>
</dbReference>
<organism evidence="2 3">
    <name type="scientific">Caldalkalibacillus thermarum (strain TA2.A1)</name>
    <dbReference type="NCBI Taxonomy" id="986075"/>
    <lineage>
        <taxon>Bacteria</taxon>
        <taxon>Bacillati</taxon>
        <taxon>Bacillota</taxon>
        <taxon>Bacilli</taxon>
        <taxon>Bacillales</taxon>
        <taxon>Bacillaceae</taxon>
        <taxon>Caldalkalibacillus</taxon>
    </lineage>
</organism>
<dbReference type="EMBL" id="AFCE01000153">
    <property type="protein sequence ID" value="EGL82225.1"/>
    <property type="molecule type" value="Genomic_DNA"/>
</dbReference>
<dbReference type="Gene3D" id="1.50.10.10">
    <property type="match status" value="2"/>
</dbReference>
<dbReference type="PIRSF" id="PIRSF006402">
    <property type="entry name" value="UCP006402_thioredoxin"/>
    <property type="match status" value="1"/>
</dbReference>
<dbReference type="InterPro" id="IPR036249">
    <property type="entry name" value="Thioredoxin-like_sf"/>
</dbReference>